<comment type="similarity">
    <text evidence="6">Belongs to the UPF0758 family.</text>
</comment>
<evidence type="ECO:0000256" key="6">
    <source>
        <dbReference type="RuleBase" id="RU003797"/>
    </source>
</evidence>
<keyword evidence="1" id="KW-0645">Protease</keyword>
<dbReference type="InterPro" id="IPR001405">
    <property type="entry name" value="UPF0758"/>
</dbReference>
<evidence type="ECO:0000256" key="3">
    <source>
        <dbReference type="ARBA" id="ARBA00022801"/>
    </source>
</evidence>
<dbReference type="PROSITE" id="PS50249">
    <property type="entry name" value="MPN"/>
    <property type="match status" value="1"/>
</dbReference>
<evidence type="ECO:0000259" key="7">
    <source>
        <dbReference type="PROSITE" id="PS50249"/>
    </source>
</evidence>
<dbReference type="GO" id="GO:0008237">
    <property type="term" value="F:metallopeptidase activity"/>
    <property type="evidence" value="ECO:0007669"/>
    <property type="project" value="UniProtKB-KW"/>
</dbReference>
<keyword evidence="3" id="KW-0378">Hydrolase</keyword>
<evidence type="ECO:0000256" key="5">
    <source>
        <dbReference type="ARBA" id="ARBA00023049"/>
    </source>
</evidence>
<dbReference type="InterPro" id="IPR037518">
    <property type="entry name" value="MPN"/>
</dbReference>
<name>A0AAU8MN77_9RICK</name>
<dbReference type="InterPro" id="IPR025657">
    <property type="entry name" value="RadC_JAB"/>
</dbReference>
<evidence type="ECO:0000256" key="2">
    <source>
        <dbReference type="ARBA" id="ARBA00022723"/>
    </source>
</evidence>
<proteinExistence type="inferred from homology"/>
<dbReference type="GO" id="GO:0046872">
    <property type="term" value="F:metal ion binding"/>
    <property type="evidence" value="ECO:0007669"/>
    <property type="project" value="UniProtKB-KW"/>
</dbReference>
<keyword evidence="2" id="KW-0479">Metal-binding</keyword>
<dbReference type="NCBIfam" id="TIGR00608">
    <property type="entry name" value="radc"/>
    <property type="match status" value="1"/>
</dbReference>
<keyword evidence="5" id="KW-0482">Metalloprotease</keyword>
<evidence type="ECO:0000256" key="4">
    <source>
        <dbReference type="ARBA" id="ARBA00022833"/>
    </source>
</evidence>
<dbReference type="Pfam" id="PF04002">
    <property type="entry name" value="RadC"/>
    <property type="match status" value="1"/>
</dbReference>
<dbReference type="PANTHER" id="PTHR30471">
    <property type="entry name" value="DNA REPAIR PROTEIN RADC"/>
    <property type="match status" value="1"/>
</dbReference>
<dbReference type="Gene3D" id="3.40.140.10">
    <property type="entry name" value="Cytidine Deaminase, domain 2"/>
    <property type="match status" value="1"/>
</dbReference>
<feature type="domain" description="MPN" evidence="7">
    <location>
        <begin position="101"/>
        <end position="222"/>
    </location>
</feature>
<dbReference type="AlphaFoldDB" id="A0AAU8MN77"/>
<accession>A0AAU8MN77</accession>
<keyword evidence="4" id="KW-0862">Zinc</keyword>
<organism evidence="8">
    <name type="scientific">Wolbachia endosymbiont of Ephestia elutella</name>
    <dbReference type="NCBI Taxonomy" id="3231696"/>
    <lineage>
        <taxon>Bacteria</taxon>
        <taxon>Pseudomonadati</taxon>
        <taxon>Pseudomonadota</taxon>
        <taxon>Alphaproteobacteria</taxon>
        <taxon>Rickettsiales</taxon>
        <taxon>Anaplasmataceae</taxon>
        <taxon>Wolbachieae</taxon>
        <taxon>Wolbachia</taxon>
    </lineage>
</organism>
<evidence type="ECO:0000256" key="1">
    <source>
        <dbReference type="ARBA" id="ARBA00022670"/>
    </source>
</evidence>
<evidence type="ECO:0000313" key="8">
    <source>
        <dbReference type="EMBL" id="XCO72526.1"/>
    </source>
</evidence>
<sequence length="222" mass="24772">MNNSEKLTEEIERVLQSGGGSALFDREIVSVLLGAVHDRKQAQDVTKTLMDNCPGIGEILGREIDDLKMIEGMTEHAAAAIECVKEAYKRALREGLKRGPVMDSQEKLIEYVRVNIGFSAKEAVQIIYLDKQNRLIRDEVYFGTIDEVHLSERKVVKKALSMEAASIILAHNHPGGSLEPSEDDKVMTRELVSACQGVGIELEDHIIMTDKGYCSFKERELL</sequence>
<dbReference type="GO" id="GO:0006508">
    <property type="term" value="P:proteolysis"/>
    <property type="evidence" value="ECO:0007669"/>
    <property type="project" value="UniProtKB-KW"/>
</dbReference>
<protein>
    <submittedName>
        <fullName evidence="8">DNA repair protein RadC</fullName>
    </submittedName>
</protein>
<reference evidence="8" key="1">
    <citation type="submission" date="2024-06" db="EMBL/GenBank/DDBJ databases">
        <authorList>
            <person name="Al-Khalidi N."/>
            <person name="Al-Zurfi S.M."/>
            <person name="Lahuf A."/>
        </authorList>
    </citation>
    <scope>NUCLEOTIDE SEQUENCE</scope>
    <source>
        <strain evidence="8">Karbala-1</strain>
    </source>
</reference>
<dbReference type="EMBL" id="CP159923">
    <property type="protein sequence ID" value="XCO72526.1"/>
    <property type="molecule type" value="Genomic_DNA"/>
</dbReference>
<dbReference type="CDD" id="cd08071">
    <property type="entry name" value="MPN_DUF2466"/>
    <property type="match status" value="1"/>
</dbReference>
<dbReference type="PANTHER" id="PTHR30471:SF3">
    <property type="entry name" value="UPF0758 PROTEIN YEES-RELATED"/>
    <property type="match status" value="1"/>
</dbReference>
<gene>
    <name evidence="8" type="primary">radC</name>
    <name evidence="8" type="ORF">ABS251_05210</name>
</gene>